<dbReference type="Proteomes" id="UP000789702">
    <property type="component" value="Unassembled WGS sequence"/>
</dbReference>
<comment type="caution">
    <text evidence="1">The sequence shown here is derived from an EMBL/GenBank/DDBJ whole genome shotgun (WGS) entry which is preliminary data.</text>
</comment>
<keyword evidence="2" id="KW-1185">Reference proteome</keyword>
<dbReference type="EMBL" id="CAJVPU010004932">
    <property type="protein sequence ID" value="CAG8540183.1"/>
    <property type="molecule type" value="Genomic_DNA"/>
</dbReference>
<reference evidence="1" key="1">
    <citation type="submission" date="2021-06" db="EMBL/GenBank/DDBJ databases">
        <authorList>
            <person name="Kallberg Y."/>
            <person name="Tangrot J."/>
            <person name="Rosling A."/>
        </authorList>
    </citation>
    <scope>NUCLEOTIDE SEQUENCE</scope>
    <source>
        <strain evidence="1">IL203A</strain>
    </source>
</reference>
<organism evidence="1 2">
    <name type="scientific">Dentiscutata heterogama</name>
    <dbReference type="NCBI Taxonomy" id="1316150"/>
    <lineage>
        <taxon>Eukaryota</taxon>
        <taxon>Fungi</taxon>
        <taxon>Fungi incertae sedis</taxon>
        <taxon>Mucoromycota</taxon>
        <taxon>Glomeromycotina</taxon>
        <taxon>Glomeromycetes</taxon>
        <taxon>Diversisporales</taxon>
        <taxon>Gigasporaceae</taxon>
        <taxon>Dentiscutata</taxon>
    </lineage>
</organism>
<evidence type="ECO:0000313" key="2">
    <source>
        <dbReference type="Proteomes" id="UP000789702"/>
    </source>
</evidence>
<evidence type="ECO:0000313" key="1">
    <source>
        <dbReference type="EMBL" id="CAG8540183.1"/>
    </source>
</evidence>
<proteinExistence type="predicted"/>
<protein>
    <submittedName>
        <fullName evidence="1">11168_t:CDS:1</fullName>
    </submittedName>
</protein>
<accession>A0ACA9LT33</accession>
<gene>
    <name evidence="1" type="ORF">DHETER_LOCUS4770</name>
</gene>
<sequence length="236" mass="27153">MHLSQPKIYNTNLNNFEYVPEDYEENTESTSLAIESESIITESGSVMTDKFDFDIELKLFLFNYTCFDKARELAEAEEREDFDILRENHNNTKTDSGDIVSTSTFDFEPRLDDENDYLVENIIETNTKTRLSQQLQGGHFYEQYGHGYPKFECKHLQKNDTNDGLRILGHWILRMAETSDEVTANSPSLLFIKMALRLGHVNMTNIIDQKLDITSETASDLGKALGIATWNVRNEV</sequence>
<name>A0ACA9LT33_9GLOM</name>